<feature type="domain" description="GFO/IDH/MocA-like oxidoreductase" evidence="4">
    <location>
        <begin position="150"/>
        <end position="269"/>
    </location>
</feature>
<dbReference type="Pfam" id="PF01408">
    <property type="entry name" value="GFO_IDH_MocA"/>
    <property type="match status" value="1"/>
</dbReference>
<accession>A0A4R8UXV9</accession>
<organism evidence="5 6">
    <name type="scientific">Cryobacterium glaciale</name>
    <dbReference type="NCBI Taxonomy" id="1259145"/>
    <lineage>
        <taxon>Bacteria</taxon>
        <taxon>Bacillati</taxon>
        <taxon>Actinomycetota</taxon>
        <taxon>Actinomycetes</taxon>
        <taxon>Micrococcales</taxon>
        <taxon>Microbacteriaceae</taxon>
        <taxon>Cryobacterium</taxon>
    </lineage>
</organism>
<dbReference type="InterPro" id="IPR000683">
    <property type="entry name" value="Gfo/Idh/MocA-like_OxRdtase_N"/>
</dbReference>
<gene>
    <name evidence="5" type="ORF">E3O06_06915</name>
</gene>
<dbReference type="RefSeq" id="WP_134502256.1">
    <property type="nucleotide sequence ID" value="NZ_SOEY01000011.1"/>
</dbReference>
<sequence>MSLTPAAPDGRPAISVGMLGYGFMGKAHSNALKTLPYMFWPDGPQVDLRAIAGRSEVKVSEAATRYGWANYTTDWRDLVNDPEITVFDNVGPDQTHFEPTLAAVKAGKHAICEKPLALTVAEAVELERAAAAAGVKSLTCFNYRFVPAVRLAHDMITNGDLGEIYSATFRYAQDWRTDPTAELGSWAGALSIIGCHAVDQARYLVGEIDSVSALLTNPVTTAERGEPIDTMSALAQLQSGAPVTIAATLVAPGRKNMLGWEINGSKGSLTWDLEHLNLLRVYRRTGGPLDGFADVIVCEENHPLTKAWWPSGHVLGWEHSHINMLAHFLDAVVNDGDIAPHAATFSDGAAAARVAEAITRAAATGTRTTIASVS</sequence>
<evidence type="ECO:0000313" key="6">
    <source>
        <dbReference type="Proteomes" id="UP000298173"/>
    </source>
</evidence>
<dbReference type="AlphaFoldDB" id="A0A4R8UXV9"/>
<dbReference type="InterPro" id="IPR036291">
    <property type="entry name" value="NAD(P)-bd_dom_sf"/>
</dbReference>
<reference evidence="5 6" key="1">
    <citation type="submission" date="2019-03" db="EMBL/GenBank/DDBJ databases">
        <title>Genomics of glacier-inhabiting Cryobacterium strains.</title>
        <authorList>
            <person name="Liu Q."/>
            <person name="Xin Y.-H."/>
        </authorList>
    </citation>
    <scope>NUCLEOTIDE SEQUENCE [LARGE SCALE GENOMIC DNA]</scope>
    <source>
        <strain evidence="5 6">HLT2-23</strain>
    </source>
</reference>
<dbReference type="SUPFAM" id="SSF55347">
    <property type="entry name" value="Glyceraldehyde-3-phosphate dehydrogenase-like, C-terminal domain"/>
    <property type="match status" value="1"/>
</dbReference>
<comment type="caution">
    <text evidence="5">The sequence shown here is derived from an EMBL/GenBank/DDBJ whole genome shotgun (WGS) entry which is preliminary data.</text>
</comment>
<dbReference type="OrthoDB" id="9792085at2"/>
<dbReference type="InterPro" id="IPR055170">
    <property type="entry name" value="GFO_IDH_MocA-like_dom"/>
</dbReference>
<dbReference type="PANTHER" id="PTHR43818:SF11">
    <property type="entry name" value="BCDNA.GH03377"/>
    <property type="match status" value="1"/>
</dbReference>
<dbReference type="Proteomes" id="UP000298173">
    <property type="component" value="Unassembled WGS sequence"/>
</dbReference>
<evidence type="ECO:0000256" key="2">
    <source>
        <dbReference type="ARBA" id="ARBA00023027"/>
    </source>
</evidence>
<dbReference type="Gene3D" id="3.40.50.720">
    <property type="entry name" value="NAD(P)-binding Rossmann-like Domain"/>
    <property type="match status" value="1"/>
</dbReference>
<evidence type="ECO:0000259" key="4">
    <source>
        <dbReference type="Pfam" id="PF22725"/>
    </source>
</evidence>
<name>A0A4R8UXV9_9MICO</name>
<evidence type="ECO:0000256" key="1">
    <source>
        <dbReference type="ARBA" id="ARBA00023002"/>
    </source>
</evidence>
<dbReference type="Pfam" id="PF22725">
    <property type="entry name" value="GFO_IDH_MocA_C3"/>
    <property type="match status" value="1"/>
</dbReference>
<protein>
    <submittedName>
        <fullName evidence="5">Gfo/Idh/MocA family oxidoreductase</fullName>
    </submittedName>
</protein>
<dbReference type="EMBL" id="SOEY01000011">
    <property type="protein sequence ID" value="TFB74387.1"/>
    <property type="molecule type" value="Genomic_DNA"/>
</dbReference>
<feature type="domain" description="Gfo/Idh/MocA-like oxidoreductase N-terminal" evidence="3">
    <location>
        <begin position="14"/>
        <end position="136"/>
    </location>
</feature>
<keyword evidence="6" id="KW-1185">Reference proteome</keyword>
<evidence type="ECO:0000259" key="3">
    <source>
        <dbReference type="Pfam" id="PF01408"/>
    </source>
</evidence>
<evidence type="ECO:0000313" key="5">
    <source>
        <dbReference type="EMBL" id="TFB74387.1"/>
    </source>
</evidence>
<dbReference type="SUPFAM" id="SSF51735">
    <property type="entry name" value="NAD(P)-binding Rossmann-fold domains"/>
    <property type="match status" value="1"/>
</dbReference>
<keyword evidence="1" id="KW-0560">Oxidoreductase</keyword>
<dbReference type="Gene3D" id="3.30.360.10">
    <property type="entry name" value="Dihydrodipicolinate Reductase, domain 2"/>
    <property type="match status" value="1"/>
</dbReference>
<dbReference type="GO" id="GO:0016491">
    <property type="term" value="F:oxidoreductase activity"/>
    <property type="evidence" value="ECO:0007669"/>
    <property type="project" value="UniProtKB-KW"/>
</dbReference>
<dbReference type="InterPro" id="IPR050463">
    <property type="entry name" value="Gfo/Idh/MocA_oxidrdct_glycsds"/>
</dbReference>
<keyword evidence="2" id="KW-0520">NAD</keyword>
<dbReference type="PANTHER" id="PTHR43818">
    <property type="entry name" value="BCDNA.GH03377"/>
    <property type="match status" value="1"/>
</dbReference>
<dbReference type="GO" id="GO:0000166">
    <property type="term" value="F:nucleotide binding"/>
    <property type="evidence" value="ECO:0007669"/>
    <property type="project" value="InterPro"/>
</dbReference>
<proteinExistence type="predicted"/>